<feature type="region of interest" description="Disordered" evidence="2">
    <location>
        <begin position="72"/>
        <end position="129"/>
    </location>
</feature>
<proteinExistence type="predicted"/>
<dbReference type="SUPFAM" id="SSF57850">
    <property type="entry name" value="RING/U-box"/>
    <property type="match status" value="1"/>
</dbReference>
<organism evidence="4 5">
    <name type="scientific">Tagetes erecta</name>
    <name type="common">African marigold</name>
    <dbReference type="NCBI Taxonomy" id="13708"/>
    <lineage>
        <taxon>Eukaryota</taxon>
        <taxon>Viridiplantae</taxon>
        <taxon>Streptophyta</taxon>
        <taxon>Embryophyta</taxon>
        <taxon>Tracheophyta</taxon>
        <taxon>Spermatophyta</taxon>
        <taxon>Magnoliopsida</taxon>
        <taxon>eudicotyledons</taxon>
        <taxon>Gunneridae</taxon>
        <taxon>Pentapetalae</taxon>
        <taxon>asterids</taxon>
        <taxon>campanulids</taxon>
        <taxon>Asterales</taxon>
        <taxon>Asteraceae</taxon>
        <taxon>Asteroideae</taxon>
        <taxon>Heliantheae alliance</taxon>
        <taxon>Tageteae</taxon>
        <taxon>Tagetes</taxon>
    </lineage>
</organism>
<dbReference type="Gene3D" id="3.30.40.10">
    <property type="entry name" value="Zinc/RING finger domain, C3HC4 (zinc finger)"/>
    <property type="match status" value="1"/>
</dbReference>
<reference evidence="4" key="1">
    <citation type="journal article" date="2023" name="bioRxiv">
        <title>Improved chromosome-level genome assembly for marigold (Tagetes erecta).</title>
        <authorList>
            <person name="Jiang F."/>
            <person name="Yuan L."/>
            <person name="Wang S."/>
            <person name="Wang H."/>
            <person name="Xu D."/>
            <person name="Wang A."/>
            <person name="Fan W."/>
        </authorList>
    </citation>
    <scope>NUCLEOTIDE SEQUENCE</scope>
    <source>
        <strain evidence="4">WSJ</strain>
        <tissue evidence="4">Leaf</tissue>
    </source>
</reference>
<keyword evidence="1" id="KW-0862">Zinc</keyword>
<dbReference type="AlphaFoldDB" id="A0AAD8NZS1"/>
<accession>A0AAD8NZS1</accession>
<feature type="domain" description="RING-type" evidence="3">
    <location>
        <begin position="175"/>
        <end position="216"/>
    </location>
</feature>
<keyword evidence="5" id="KW-1185">Reference proteome</keyword>
<sequence length="226" mass="25412">MEDKQTDSDRKLQRNILDMLRDDQATGSKKNWKAFRDKIRLKRAGKAWTSSVPIPASDISMPGKPNRMMIRRGSSRYSSEDDECESDGEATRQLGIMPERQRNSRLLPLETDPEENEGDHAAEDEQKQAAGEPMSLMSLLSTDGSHYVEDEEEYHEEHHEEPEEAAGVDEDTGDCQICCGCKAKHKGTAFGPCGHTFCKQCTKELHISKGNCSACNDFILEILDLF</sequence>
<feature type="compositionally biased region" description="Basic and acidic residues" evidence="2">
    <location>
        <begin position="118"/>
        <end position="127"/>
    </location>
</feature>
<evidence type="ECO:0000259" key="3">
    <source>
        <dbReference type="PROSITE" id="PS50089"/>
    </source>
</evidence>
<dbReference type="PANTHER" id="PTHR46629">
    <property type="entry name" value="OS01G0917900 PROTEIN"/>
    <property type="match status" value="1"/>
</dbReference>
<keyword evidence="1" id="KW-0479">Metal-binding</keyword>
<dbReference type="InterPro" id="IPR001841">
    <property type="entry name" value="Znf_RING"/>
</dbReference>
<evidence type="ECO:0000313" key="5">
    <source>
        <dbReference type="Proteomes" id="UP001229421"/>
    </source>
</evidence>
<protein>
    <recommendedName>
        <fullName evidence="3">RING-type domain-containing protein</fullName>
    </recommendedName>
</protein>
<dbReference type="Proteomes" id="UP001229421">
    <property type="component" value="Unassembled WGS sequence"/>
</dbReference>
<evidence type="ECO:0000256" key="1">
    <source>
        <dbReference type="PROSITE-ProRule" id="PRU00175"/>
    </source>
</evidence>
<gene>
    <name evidence="4" type="ORF">QVD17_15612</name>
</gene>
<evidence type="ECO:0000256" key="2">
    <source>
        <dbReference type="SAM" id="MobiDB-lite"/>
    </source>
</evidence>
<name>A0AAD8NZS1_TARER</name>
<dbReference type="PROSITE" id="PS50089">
    <property type="entry name" value="ZF_RING_2"/>
    <property type="match status" value="1"/>
</dbReference>
<dbReference type="EMBL" id="JAUHHV010000004">
    <property type="protein sequence ID" value="KAK1426932.1"/>
    <property type="molecule type" value="Genomic_DNA"/>
</dbReference>
<dbReference type="InterPro" id="IPR013083">
    <property type="entry name" value="Znf_RING/FYVE/PHD"/>
</dbReference>
<dbReference type="Pfam" id="PF13920">
    <property type="entry name" value="zf-C3HC4_3"/>
    <property type="match status" value="1"/>
</dbReference>
<evidence type="ECO:0000313" key="4">
    <source>
        <dbReference type="EMBL" id="KAK1426932.1"/>
    </source>
</evidence>
<comment type="caution">
    <text evidence="4">The sequence shown here is derived from an EMBL/GenBank/DDBJ whole genome shotgun (WGS) entry which is preliminary data.</text>
</comment>
<dbReference type="GO" id="GO:0008270">
    <property type="term" value="F:zinc ion binding"/>
    <property type="evidence" value="ECO:0007669"/>
    <property type="project" value="UniProtKB-KW"/>
</dbReference>
<keyword evidence="1" id="KW-0863">Zinc-finger</keyword>